<keyword evidence="4 7" id="KW-0808">Transferase</keyword>
<dbReference type="GO" id="GO:0006488">
    <property type="term" value="P:dolichol-linked oligosaccharide biosynthetic process"/>
    <property type="evidence" value="ECO:0007669"/>
    <property type="project" value="InterPro"/>
</dbReference>
<protein>
    <submittedName>
        <fullName evidence="7">UDP-N-acetylglucosamine transferase subunit ALG13</fullName>
    </submittedName>
</protein>
<comment type="subcellular location">
    <subcellularLocation>
        <location evidence="1">Endoplasmic reticulum</location>
    </subcellularLocation>
</comment>
<dbReference type="InterPro" id="IPR039042">
    <property type="entry name" value="Alg13-like"/>
</dbReference>
<evidence type="ECO:0000313" key="7">
    <source>
        <dbReference type="EMBL" id="SHJ92904.1"/>
    </source>
</evidence>
<feature type="domain" description="Glycosyl transferase family 28 C-terminal" evidence="6">
    <location>
        <begin position="1"/>
        <end position="147"/>
    </location>
</feature>
<organism evidence="7 8">
    <name type="scientific">Anaerobranca californiensis DSM 14826</name>
    <dbReference type="NCBI Taxonomy" id="1120989"/>
    <lineage>
        <taxon>Bacteria</taxon>
        <taxon>Bacillati</taxon>
        <taxon>Bacillota</taxon>
        <taxon>Clostridia</taxon>
        <taxon>Eubacteriales</taxon>
        <taxon>Proteinivoracaceae</taxon>
        <taxon>Anaerobranca</taxon>
    </lineage>
</organism>
<keyword evidence="8" id="KW-1185">Reference proteome</keyword>
<evidence type="ECO:0000259" key="6">
    <source>
        <dbReference type="Pfam" id="PF04101"/>
    </source>
</evidence>
<keyword evidence="5" id="KW-0256">Endoplasmic reticulum</keyword>
<dbReference type="Gene3D" id="3.40.50.2000">
    <property type="entry name" value="Glycogen Phosphorylase B"/>
    <property type="match status" value="1"/>
</dbReference>
<gene>
    <name evidence="7" type="ORF">SAMN02745227_01097</name>
</gene>
<dbReference type="GO" id="GO:0016758">
    <property type="term" value="F:hexosyltransferase activity"/>
    <property type="evidence" value="ECO:0007669"/>
    <property type="project" value="InterPro"/>
</dbReference>
<dbReference type="Proteomes" id="UP000243547">
    <property type="component" value="Unassembled WGS sequence"/>
</dbReference>
<dbReference type="RefSeq" id="WP_072906942.1">
    <property type="nucleotide sequence ID" value="NZ_FRAI01000009.1"/>
</dbReference>
<dbReference type="Pfam" id="PF04101">
    <property type="entry name" value="Glyco_tran_28_C"/>
    <property type="match status" value="1"/>
</dbReference>
<keyword evidence="3" id="KW-0328">Glycosyltransferase</keyword>
<dbReference type="STRING" id="1120989.SAMN02745227_01097"/>
<dbReference type="SUPFAM" id="SSF53756">
    <property type="entry name" value="UDP-Glycosyltransferase/glycogen phosphorylase"/>
    <property type="match status" value="1"/>
</dbReference>
<sequence>MIFVVLGTQDIPFTRLLKKLDRLITDGKIKEQVIVQSGFTKYSKNNMKVFDFLSPEEMDSYYDKAKFIISHGGTGSLMKGIKKRKKIIAVPRLAKYNEHKDDHQLEIVRLFAEKKYLLAIENIDELDKALEDIETFEPEIYISKKDVIIKTIEQFIDAL</sequence>
<evidence type="ECO:0000256" key="3">
    <source>
        <dbReference type="ARBA" id="ARBA00022676"/>
    </source>
</evidence>
<name>A0A1M6NB59_9FIRM</name>
<evidence type="ECO:0000256" key="4">
    <source>
        <dbReference type="ARBA" id="ARBA00022679"/>
    </source>
</evidence>
<dbReference type="InterPro" id="IPR007235">
    <property type="entry name" value="Glyco_trans_28_C"/>
</dbReference>
<dbReference type="PANTHER" id="PTHR12867:SF6">
    <property type="entry name" value="N-ACETYLGLUCOSAMINYLDIPHOSPHODOLICHOL N-ACETYLGLUCOSAMINYLTRANSFERASE"/>
    <property type="match status" value="1"/>
</dbReference>
<dbReference type="NCBIfam" id="NF041548">
    <property type="entry name" value="PssE"/>
    <property type="match status" value="1"/>
</dbReference>
<evidence type="ECO:0000256" key="5">
    <source>
        <dbReference type="ARBA" id="ARBA00022824"/>
    </source>
</evidence>
<evidence type="ECO:0000313" key="8">
    <source>
        <dbReference type="Proteomes" id="UP000243547"/>
    </source>
</evidence>
<proteinExistence type="inferred from homology"/>
<evidence type="ECO:0000256" key="2">
    <source>
        <dbReference type="ARBA" id="ARBA00006962"/>
    </source>
</evidence>
<dbReference type="InterPro" id="IPR048097">
    <property type="entry name" value="Cps14G-like"/>
</dbReference>
<evidence type="ECO:0000256" key="1">
    <source>
        <dbReference type="ARBA" id="ARBA00004240"/>
    </source>
</evidence>
<dbReference type="AlphaFoldDB" id="A0A1M6NB59"/>
<accession>A0A1M6NB59</accession>
<comment type="similarity">
    <text evidence="2">Belongs to the glycosyltransferase 28 family.</text>
</comment>
<dbReference type="OrthoDB" id="9814973at2"/>
<dbReference type="PANTHER" id="PTHR12867">
    <property type="entry name" value="GLYCOSYL TRANSFERASE-RELATED"/>
    <property type="match status" value="1"/>
</dbReference>
<dbReference type="EMBL" id="FRAI01000009">
    <property type="protein sequence ID" value="SHJ92904.1"/>
    <property type="molecule type" value="Genomic_DNA"/>
</dbReference>
<reference evidence="8" key="1">
    <citation type="submission" date="2016-11" db="EMBL/GenBank/DDBJ databases">
        <authorList>
            <person name="Varghese N."/>
            <person name="Submissions S."/>
        </authorList>
    </citation>
    <scope>NUCLEOTIDE SEQUENCE [LARGE SCALE GENOMIC DNA]</scope>
    <source>
        <strain evidence="8">DSM 14826</strain>
    </source>
</reference>